<dbReference type="SUPFAM" id="SSF51556">
    <property type="entry name" value="Metallo-dependent hydrolases"/>
    <property type="match status" value="1"/>
</dbReference>
<evidence type="ECO:0000259" key="2">
    <source>
        <dbReference type="Pfam" id="PF01979"/>
    </source>
</evidence>
<reference evidence="4" key="1">
    <citation type="journal article" date="2019" name="Int. J. Syst. Evol. Microbiol.">
        <title>The Global Catalogue of Microorganisms (GCM) 10K type strain sequencing project: providing services to taxonomists for standard genome sequencing and annotation.</title>
        <authorList>
            <consortium name="The Broad Institute Genomics Platform"/>
            <consortium name="The Broad Institute Genome Sequencing Center for Infectious Disease"/>
            <person name="Wu L."/>
            <person name="Ma J."/>
        </authorList>
    </citation>
    <scope>NUCLEOTIDE SEQUENCE [LARGE SCALE GENOMIC DNA]</scope>
    <source>
        <strain evidence="4">JCM 18302</strain>
    </source>
</reference>
<proteinExistence type="predicted"/>
<dbReference type="RefSeq" id="WP_345609568.1">
    <property type="nucleotide sequence ID" value="NZ_BAABJO010000027.1"/>
</dbReference>
<dbReference type="InterPro" id="IPR050287">
    <property type="entry name" value="MTA/SAH_deaminase"/>
</dbReference>
<name>A0ABP9NUT4_9PSEU</name>
<keyword evidence="4" id="KW-1185">Reference proteome</keyword>
<dbReference type="InterPro" id="IPR032466">
    <property type="entry name" value="Metal_Hydrolase"/>
</dbReference>
<accession>A0ABP9NUT4</accession>
<dbReference type="InterPro" id="IPR011059">
    <property type="entry name" value="Metal-dep_hydrolase_composite"/>
</dbReference>
<dbReference type="EMBL" id="BAABJO010000027">
    <property type="protein sequence ID" value="GAA5133661.1"/>
    <property type="molecule type" value="Genomic_DNA"/>
</dbReference>
<protein>
    <submittedName>
        <fullName evidence="3">Amidohydrolase family protein</fullName>
    </submittedName>
</protein>
<evidence type="ECO:0000313" key="4">
    <source>
        <dbReference type="Proteomes" id="UP001500804"/>
    </source>
</evidence>
<gene>
    <name evidence="3" type="ORF">GCM10023320_60200</name>
</gene>
<dbReference type="PANTHER" id="PTHR43794">
    <property type="entry name" value="AMINOHYDROLASE SSNA-RELATED"/>
    <property type="match status" value="1"/>
</dbReference>
<feature type="domain" description="Amidohydrolase-related" evidence="2">
    <location>
        <begin position="61"/>
        <end position="416"/>
    </location>
</feature>
<dbReference type="InterPro" id="IPR006680">
    <property type="entry name" value="Amidohydro-rel"/>
</dbReference>
<dbReference type="Proteomes" id="UP001500804">
    <property type="component" value="Unassembled WGS sequence"/>
</dbReference>
<dbReference type="Gene3D" id="2.30.40.10">
    <property type="entry name" value="Urease, subunit C, domain 1"/>
    <property type="match status" value="1"/>
</dbReference>
<evidence type="ECO:0000256" key="1">
    <source>
        <dbReference type="ARBA" id="ARBA00022801"/>
    </source>
</evidence>
<sequence length="467" mass="49696">MSPSAPPTRTLLHGGVVITADPATDVLPRGDVLIEGDRIAAVAARVEPPPGTEVVDVSGRIVMPGFVDTHRHTWQSVVRGYAANWTLGQYLAGIHSGLSRHFRPEDTYVANLLGAVEALDSGITTLLDWSHNLYTPEHGDAAVQALRDAGLRAVFAHGGGAHEWGAVPSDVPHTGDVRRIRSEHFSSDGGLVTMAIALRGPQFTTPEVNAHDYALATDLDLPITVHVGDGEWGRSGPVRGLHRDGLLRDRTTYVHCCTLADDELRMIADSGGSASVAPDVEMAMGHGWPATGRLLRAGVRPSLSIDVCSLNGGDMFATMRTAIGVQRALDNEHHVREGSSPDRLDLTCRDVVEFATIDGARACGLGDRTGSLTAGKQADVIVLAPSPATAPLNNPLGAVVYAAHPGLVDTVYVAGRCRKRSGRLLDIDLDDLVRRAVRSRDHLVSAYPDAGSGSEWFPGTVRPDDRQ</sequence>
<dbReference type="Pfam" id="PF01979">
    <property type="entry name" value="Amidohydro_1"/>
    <property type="match status" value="1"/>
</dbReference>
<dbReference type="NCBIfam" id="NF006056">
    <property type="entry name" value="PRK08204.1"/>
    <property type="match status" value="1"/>
</dbReference>
<evidence type="ECO:0000313" key="3">
    <source>
        <dbReference type="EMBL" id="GAA5133661.1"/>
    </source>
</evidence>
<dbReference type="Gene3D" id="3.20.20.140">
    <property type="entry name" value="Metal-dependent hydrolases"/>
    <property type="match status" value="1"/>
</dbReference>
<dbReference type="SUPFAM" id="SSF51338">
    <property type="entry name" value="Composite domain of metallo-dependent hydrolases"/>
    <property type="match status" value="1"/>
</dbReference>
<keyword evidence="1" id="KW-0378">Hydrolase</keyword>
<organism evidence="3 4">
    <name type="scientific">Pseudonocardia adelaidensis</name>
    <dbReference type="NCBI Taxonomy" id="648754"/>
    <lineage>
        <taxon>Bacteria</taxon>
        <taxon>Bacillati</taxon>
        <taxon>Actinomycetota</taxon>
        <taxon>Actinomycetes</taxon>
        <taxon>Pseudonocardiales</taxon>
        <taxon>Pseudonocardiaceae</taxon>
        <taxon>Pseudonocardia</taxon>
    </lineage>
</organism>
<dbReference type="PANTHER" id="PTHR43794:SF11">
    <property type="entry name" value="AMIDOHYDROLASE-RELATED DOMAIN-CONTAINING PROTEIN"/>
    <property type="match status" value="1"/>
</dbReference>
<comment type="caution">
    <text evidence="3">The sequence shown here is derived from an EMBL/GenBank/DDBJ whole genome shotgun (WGS) entry which is preliminary data.</text>
</comment>